<dbReference type="InterPro" id="IPR002925">
    <property type="entry name" value="Dienelactn_hydro"/>
</dbReference>
<protein>
    <recommendedName>
        <fullName evidence="1">Dienelactone hydrolase domain-containing protein</fullName>
    </recommendedName>
</protein>
<evidence type="ECO:0000313" key="2">
    <source>
        <dbReference type="EMBL" id="VVT54507.1"/>
    </source>
</evidence>
<dbReference type="RefSeq" id="XP_031854716.1">
    <property type="nucleotide sequence ID" value="XM_031998825.1"/>
</dbReference>
<dbReference type="OrthoDB" id="17560at2759"/>
<dbReference type="GO" id="GO:0016787">
    <property type="term" value="F:hydrolase activity"/>
    <property type="evidence" value="ECO:0007669"/>
    <property type="project" value="InterPro"/>
</dbReference>
<dbReference type="SUPFAM" id="SSF53474">
    <property type="entry name" value="alpha/beta-Hydrolases"/>
    <property type="match status" value="1"/>
</dbReference>
<dbReference type="PANTHER" id="PTHR17630:SF44">
    <property type="entry name" value="PROTEIN AIM2"/>
    <property type="match status" value="1"/>
</dbReference>
<feature type="domain" description="Dienelactone hydrolase" evidence="1">
    <location>
        <begin position="47"/>
        <end position="243"/>
    </location>
</feature>
<dbReference type="InterPro" id="IPR029058">
    <property type="entry name" value="AB_hydrolase_fold"/>
</dbReference>
<accession>A0A5E8BY83</accession>
<sequence>MASLAPGNCCAKGFKHTGEAVGKFITLDGIEYYVTGDESLASTKFHLMLSDIIGHRLINAQLLADEYAKTGYFVVIPDLFSGDPALLNPPEGYDVFRDWAPKHVPEITQPIVDQVVKTIQSKWNPTFVVATGFCFGAKYAVRLLATDFVKVSAIFHPSFVTIDEIRAIKGALYIGASEDDYMLTAPLRRQTEDVLLEIKAKYRLTLNFGVEHGFAIRGDISQPWIKYAKERVFGDAVDWFNAVYEIEYKK</sequence>
<name>A0A5E8BY83_9ASCO</name>
<dbReference type="GeneID" id="43582925"/>
<evidence type="ECO:0000259" key="1">
    <source>
        <dbReference type="Pfam" id="PF01738"/>
    </source>
</evidence>
<dbReference type="Gene3D" id="3.40.50.1820">
    <property type="entry name" value="alpha/beta hydrolase"/>
    <property type="match status" value="1"/>
</dbReference>
<keyword evidence="3" id="KW-1185">Reference proteome</keyword>
<proteinExistence type="predicted"/>
<dbReference type="Pfam" id="PF01738">
    <property type="entry name" value="DLH"/>
    <property type="match status" value="1"/>
</dbReference>
<dbReference type="AlphaFoldDB" id="A0A5E8BY83"/>
<dbReference type="PANTHER" id="PTHR17630">
    <property type="entry name" value="DIENELACTONE HYDROLASE"/>
    <property type="match status" value="1"/>
</dbReference>
<dbReference type="EMBL" id="CABVLU010000003">
    <property type="protein sequence ID" value="VVT54507.1"/>
    <property type="molecule type" value="Genomic_DNA"/>
</dbReference>
<gene>
    <name evidence="2" type="ORF">SAPINGB_P004110</name>
</gene>
<dbReference type="Proteomes" id="UP000398389">
    <property type="component" value="Unassembled WGS sequence"/>
</dbReference>
<organism evidence="2 3">
    <name type="scientific">Magnusiomyces paraingens</name>
    <dbReference type="NCBI Taxonomy" id="2606893"/>
    <lineage>
        <taxon>Eukaryota</taxon>
        <taxon>Fungi</taxon>
        <taxon>Dikarya</taxon>
        <taxon>Ascomycota</taxon>
        <taxon>Saccharomycotina</taxon>
        <taxon>Dipodascomycetes</taxon>
        <taxon>Dipodascales</taxon>
        <taxon>Dipodascaceae</taxon>
        <taxon>Magnusiomyces</taxon>
    </lineage>
</organism>
<reference evidence="2 3" key="1">
    <citation type="submission" date="2019-09" db="EMBL/GenBank/DDBJ databases">
        <authorList>
            <person name="Brejova B."/>
        </authorList>
    </citation>
    <scope>NUCLEOTIDE SEQUENCE [LARGE SCALE GENOMIC DNA]</scope>
</reference>
<evidence type="ECO:0000313" key="3">
    <source>
        <dbReference type="Proteomes" id="UP000398389"/>
    </source>
</evidence>